<protein>
    <submittedName>
        <fullName evidence="1">Uncharacterized protein</fullName>
    </submittedName>
</protein>
<organism evidence="1 2">
    <name type="scientific">Marinisporobacter balticus</name>
    <dbReference type="NCBI Taxonomy" id="2018667"/>
    <lineage>
        <taxon>Bacteria</taxon>
        <taxon>Bacillati</taxon>
        <taxon>Bacillota</taxon>
        <taxon>Clostridia</taxon>
        <taxon>Peptostreptococcales</taxon>
        <taxon>Thermotaleaceae</taxon>
        <taxon>Marinisporobacter</taxon>
    </lineage>
</organism>
<dbReference type="AlphaFoldDB" id="A0A4R2KZ08"/>
<gene>
    <name evidence="1" type="ORF">EV214_103195</name>
</gene>
<proteinExistence type="predicted"/>
<name>A0A4R2KZ08_9FIRM</name>
<comment type="caution">
    <text evidence="1">The sequence shown here is derived from an EMBL/GenBank/DDBJ whole genome shotgun (WGS) entry which is preliminary data.</text>
</comment>
<dbReference type="InterPro" id="IPR029063">
    <property type="entry name" value="SAM-dependent_MTases_sf"/>
</dbReference>
<dbReference type="EMBL" id="SLWV01000003">
    <property type="protein sequence ID" value="TCO79143.1"/>
    <property type="molecule type" value="Genomic_DNA"/>
</dbReference>
<evidence type="ECO:0000313" key="1">
    <source>
        <dbReference type="EMBL" id="TCO79143.1"/>
    </source>
</evidence>
<evidence type="ECO:0000313" key="2">
    <source>
        <dbReference type="Proteomes" id="UP000294919"/>
    </source>
</evidence>
<dbReference type="RefSeq" id="WP_330571246.1">
    <property type="nucleotide sequence ID" value="NZ_SLWV01000003.1"/>
</dbReference>
<dbReference type="Gene3D" id="3.40.50.150">
    <property type="entry name" value="Vaccinia Virus protein VP39"/>
    <property type="match status" value="1"/>
</dbReference>
<sequence length="47" mass="5501">MLKPTISRMGGKSRLRKQMIELIPEHTCYCEAFLVLDGFSLERKNQM</sequence>
<accession>A0A4R2KZ08</accession>
<dbReference type="Proteomes" id="UP000294919">
    <property type="component" value="Unassembled WGS sequence"/>
</dbReference>
<keyword evidence="2" id="KW-1185">Reference proteome</keyword>
<reference evidence="1 2" key="1">
    <citation type="submission" date="2019-03" db="EMBL/GenBank/DDBJ databases">
        <title>Genomic Encyclopedia of Type Strains, Phase IV (KMG-IV): sequencing the most valuable type-strain genomes for metagenomic binning, comparative biology and taxonomic classification.</title>
        <authorList>
            <person name="Goeker M."/>
        </authorList>
    </citation>
    <scope>NUCLEOTIDE SEQUENCE [LARGE SCALE GENOMIC DNA]</scope>
    <source>
        <strain evidence="1 2">DSM 102940</strain>
    </source>
</reference>